<name>A0A212S1C7_9PROT</name>
<accession>A0A212S1C7</accession>
<dbReference type="AlphaFoldDB" id="A0A212S1C7"/>
<proteinExistence type="predicted"/>
<protein>
    <submittedName>
        <fullName evidence="1">Uncharacterized protein</fullName>
    </submittedName>
</protein>
<evidence type="ECO:0000313" key="1">
    <source>
        <dbReference type="EMBL" id="SNB78794.1"/>
    </source>
</evidence>
<reference evidence="1 2" key="1">
    <citation type="submission" date="2017-06" db="EMBL/GenBank/DDBJ databases">
        <authorList>
            <person name="Kim H.J."/>
            <person name="Triplett B.A."/>
        </authorList>
    </citation>
    <scope>NUCLEOTIDE SEQUENCE [LARGE SCALE GENOMIC DNA]</scope>
    <source>
        <strain evidence="1 2">B29T1</strain>
    </source>
</reference>
<dbReference type="EMBL" id="FYEH01000019">
    <property type="protein sequence ID" value="SNB78794.1"/>
    <property type="molecule type" value="Genomic_DNA"/>
</dbReference>
<dbReference type="Proteomes" id="UP000197065">
    <property type="component" value="Unassembled WGS sequence"/>
</dbReference>
<sequence>MSSSPEANALGAPFAGGRVESVADILFACLACVKQSGLPPRDFAVAAIEDVAVDLVARGFDARVNPWLLRHALSPKAAGAVLLALGRFGLARPVLADPTRARKIILFRAAAIPNDRHTSTS</sequence>
<evidence type="ECO:0000313" key="2">
    <source>
        <dbReference type="Proteomes" id="UP000197065"/>
    </source>
</evidence>
<gene>
    <name evidence="1" type="ORF">SAMN07250955_11945</name>
</gene>
<keyword evidence="2" id="KW-1185">Reference proteome</keyword>
<organism evidence="1 2">
    <name type="scientific">Arboricoccus pini</name>
    <dbReference type="NCBI Taxonomy" id="1963835"/>
    <lineage>
        <taxon>Bacteria</taxon>
        <taxon>Pseudomonadati</taxon>
        <taxon>Pseudomonadota</taxon>
        <taxon>Alphaproteobacteria</taxon>
        <taxon>Geminicoccales</taxon>
        <taxon>Geminicoccaceae</taxon>
        <taxon>Arboricoccus</taxon>
    </lineage>
</organism>
<dbReference type="RefSeq" id="WP_088562947.1">
    <property type="nucleotide sequence ID" value="NZ_FYEH01000019.1"/>
</dbReference>